<dbReference type="PROSITE" id="PS50262">
    <property type="entry name" value="G_PROTEIN_RECEP_F1_2"/>
    <property type="match status" value="1"/>
</dbReference>
<feature type="transmembrane region" description="Helical" evidence="9">
    <location>
        <begin position="127"/>
        <end position="147"/>
    </location>
</feature>
<dbReference type="PRINTS" id="PR01012">
    <property type="entry name" value="NRPEPTIDEYR"/>
</dbReference>
<evidence type="ECO:0000256" key="5">
    <source>
        <dbReference type="ARBA" id="ARBA00023040"/>
    </source>
</evidence>
<keyword evidence="7" id="KW-0675">Receptor</keyword>
<comment type="similarity">
    <text evidence="2">Belongs to the G-protein coupled receptor 1 family.</text>
</comment>
<feature type="transmembrane region" description="Helical" evidence="9">
    <location>
        <begin position="169"/>
        <end position="199"/>
    </location>
</feature>
<dbReference type="Proteomes" id="UP001159405">
    <property type="component" value="Unassembled WGS sequence"/>
</dbReference>
<accession>A0ABN8RHI3</accession>
<dbReference type="CDD" id="cd00637">
    <property type="entry name" value="7tm_classA_rhodopsin-like"/>
    <property type="match status" value="1"/>
</dbReference>
<keyword evidence="3 9" id="KW-0812">Transmembrane</keyword>
<keyword evidence="6 9" id="KW-0472">Membrane</keyword>
<dbReference type="Pfam" id="PF00001">
    <property type="entry name" value="7tm_1"/>
    <property type="match status" value="1"/>
</dbReference>
<feature type="transmembrane region" description="Helical" evidence="9">
    <location>
        <begin position="220"/>
        <end position="239"/>
    </location>
</feature>
<evidence type="ECO:0000313" key="12">
    <source>
        <dbReference type="Proteomes" id="UP001159405"/>
    </source>
</evidence>
<evidence type="ECO:0000259" key="10">
    <source>
        <dbReference type="PROSITE" id="PS50262"/>
    </source>
</evidence>
<dbReference type="PRINTS" id="PR00237">
    <property type="entry name" value="GPCRRHODOPSN"/>
</dbReference>
<feature type="transmembrane region" description="Helical" evidence="9">
    <location>
        <begin position="12"/>
        <end position="32"/>
    </location>
</feature>
<comment type="caution">
    <text evidence="11">The sequence shown here is derived from an EMBL/GenBank/DDBJ whole genome shotgun (WGS) entry which is preliminary data.</text>
</comment>
<evidence type="ECO:0000256" key="6">
    <source>
        <dbReference type="ARBA" id="ARBA00023136"/>
    </source>
</evidence>
<evidence type="ECO:0000313" key="11">
    <source>
        <dbReference type="EMBL" id="CAH3178049.1"/>
    </source>
</evidence>
<name>A0ABN8RHI3_9CNID</name>
<evidence type="ECO:0000256" key="3">
    <source>
        <dbReference type="ARBA" id="ARBA00022692"/>
    </source>
</evidence>
<keyword evidence="8" id="KW-0807">Transducer</keyword>
<dbReference type="SMART" id="SM01381">
    <property type="entry name" value="7TM_GPCR_Srsx"/>
    <property type="match status" value="1"/>
</dbReference>
<protein>
    <recommendedName>
        <fullName evidence="10">G-protein coupled receptors family 1 profile domain-containing protein</fullName>
    </recommendedName>
</protein>
<feature type="transmembrane region" description="Helical" evidence="9">
    <location>
        <begin position="86"/>
        <end position="106"/>
    </location>
</feature>
<dbReference type="SUPFAM" id="SSF81321">
    <property type="entry name" value="Family A G protein-coupled receptor-like"/>
    <property type="match status" value="1"/>
</dbReference>
<keyword evidence="12" id="KW-1185">Reference proteome</keyword>
<gene>
    <name evidence="11" type="ORF">PLOB_00020129</name>
</gene>
<evidence type="ECO:0000256" key="9">
    <source>
        <dbReference type="SAM" id="Phobius"/>
    </source>
</evidence>
<keyword evidence="4 9" id="KW-1133">Transmembrane helix</keyword>
<dbReference type="InterPro" id="IPR000276">
    <property type="entry name" value="GPCR_Rhodpsn"/>
</dbReference>
<evidence type="ECO:0000256" key="7">
    <source>
        <dbReference type="ARBA" id="ARBA00023170"/>
    </source>
</evidence>
<evidence type="ECO:0000256" key="4">
    <source>
        <dbReference type="ARBA" id="ARBA00022989"/>
    </source>
</evidence>
<evidence type="ECO:0000256" key="8">
    <source>
        <dbReference type="ARBA" id="ARBA00023224"/>
    </source>
</evidence>
<feature type="transmembrane region" description="Helical" evidence="9">
    <location>
        <begin position="44"/>
        <end position="66"/>
    </location>
</feature>
<feature type="domain" description="G-protein coupled receptors family 1 profile" evidence="10">
    <location>
        <begin position="24"/>
        <end position="271"/>
    </location>
</feature>
<keyword evidence="5" id="KW-0297">G-protein coupled receptor</keyword>
<evidence type="ECO:0000256" key="1">
    <source>
        <dbReference type="ARBA" id="ARBA00004141"/>
    </source>
</evidence>
<comment type="subcellular location">
    <subcellularLocation>
        <location evidence="1">Membrane</location>
        <topology evidence="1">Multi-pass membrane protein</topology>
    </subcellularLocation>
</comment>
<dbReference type="Gene3D" id="1.20.1070.10">
    <property type="entry name" value="Rhodopsin 7-helix transmembrane proteins"/>
    <property type="match status" value="1"/>
</dbReference>
<dbReference type="InterPro" id="IPR000611">
    <property type="entry name" value="NPY_rcpt"/>
</dbReference>
<sequence>MEPGTVDTVLLPFYVIIFISGVIGNSLFITVVRKRRCMHTTVNLLLTNVAVSDVISLLFCLPGIVLRFFEHPTGSLGSFLCKFVSMHLVAGVTLLVSGLTFTLIAVERHNALLRPMNLRLKLAKRRVPISICFIWGVSIVLVMPLFVKQEYAENVQDCFIDWPSGNASRVYWCFLASIVSISLCIMCICYLKIVIALYLEKVLPRNDHSREQDIKDKQKITKLLITISVLFLICFLPFITVSAIQISTQKLFYKLSYLLVYASCSVNPVVYGFQSANYRSGLKDLWRGISFQERERSLES</sequence>
<dbReference type="InterPro" id="IPR017452">
    <property type="entry name" value="GPCR_Rhodpsn_7TM"/>
</dbReference>
<dbReference type="PANTHER" id="PTHR24243:SF208">
    <property type="entry name" value="PYROKININ-1 RECEPTOR"/>
    <property type="match status" value="1"/>
</dbReference>
<dbReference type="PANTHER" id="PTHR24243">
    <property type="entry name" value="G-PROTEIN COUPLED RECEPTOR"/>
    <property type="match status" value="1"/>
</dbReference>
<organism evidence="11 12">
    <name type="scientific">Porites lobata</name>
    <dbReference type="NCBI Taxonomy" id="104759"/>
    <lineage>
        <taxon>Eukaryota</taxon>
        <taxon>Metazoa</taxon>
        <taxon>Cnidaria</taxon>
        <taxon>Anthozoa</taxon>
        <taxon>Hexacorallia</taxon>
        <taxon>Scleractinia</taxon>
        <taxon>Fungiina</taxon>
        <taxon>Poritidae</taxon>
        <taxon>Porites</taxon>
    </lineage>
</organism>
<evidence type="ECO:0000256" key="2">
    <source>
        <dbReference type="ARBA" id="ARBA00010663"/>
    </source>
</evidence>
<reference evidence="11 12" key="1">
    <citation type="submission" date="2022-05" db="EMBL/GenBank/DDBJ databases">
        <authorList>
            <consortium name="Genoscope - CEA"/>
            <person name="William W."/>
        </authorList>
    </citation>
    <scope>NUCLEOTIDE SEQUENCE [LARGE SCALE GENOMIC DNA]</scope>
</reference>
<proteinExistence type="inferred from homology"/>
<feature type="transmembrane region" description="Helical" evidence="9">
    <location>
        <begin position="251"/>
        <end position="273"/>
    </location>
</feature>
<dbReference type="EMBL" id="CALNXK010000234">
    <property type="protein sequence ID" value="CAH3178049.1"/>
    <property type="molecule type" value="Genomic_DNA"/>
</dbReference>